<keyword evidence="3 5" id="KW-0067">ATP-binding</keyword>
<accession>A0A858BXU1</accession>
<dbReference type="RefSeq" id="WP_163067148.1">
    <property type="nucleotide sequence ID" value="NZ_CP048649.1"/>
</dbReference>
<protein>
    <submittedName>
        <fullName evidence="5">ABC transporter ATP-binding protein</fullName>
    </submittedName>
</protein>
<evidence type="ECO:0000256" key="2">
    <source>
        <dbReference type="ARBA" id="ARBA00022741"/>
    </source>
</evidence>
<sequence length="234" mass="25722">MLFEIKGLSKEYKRRENVFSAVDNVDLSIERGDFVSIIGRSGSGKSTLLNIVAGLLRPTSGCIKLEGTELYSLRDHEISAIRNSQLGYIPQGFGALSNLTVFENVKLPYFLFKRQGDASGRASFLLNEVGISHLADMFPSQLSGGELRRVLIARALMNEPNILIADEPTSDLDIETTKEIMEIFARINKNGTTILTVTHELDTLGFANRVLTMASGKLTEGVPFNTCAKFSTEL</sequence>
<dbReference type="InterPro" id="IPR003593">
    <property type="entry name" value="AAA+_ATPase"/>
</dbReference>
<gene>
    <name evidence="5" type="ORF">Ami103574_11500</name>
</gene>
<dbReference type="GO" id="GO:0005886">
    <property type="term" value="C:plasma membrane"/>
    <property type="evidence" value="ECO:0007669"/>
    <property type="project" value="TreeGrafter"/>
</dbReference>
<dbReference type="Pfam" id="PF00005">
    <property type="entry name" value="ABC_tran"/>
    <property type="match status" value="1"/>
</dbReference>
<dbReference type="PROSITE" id="PS50893">
    <property type="entry name" value="ABC_TRANSPORTER_2"/>
    <property type="match status" value="1"/>
</dbReference>
<dbReference type="PANTHER" id="PTHR24220">
    <property type="entry name" value="IMPORT ATP-BINDING PROTEIN"/>
    <property type="match status" value="1"/>
</dbReference>
<dbReference type="InterPro" id="IPR017871">
    <property type="entry name" value="ABC_transporter-like_CS"/>
</dbReference>
<dbReference type="SMART" id="SM00382">
    <property type="entry name" value="AAA"/>
    <property type="match status" value="1"/>
</dbReference>
<keyword evidence="1" id="KW-0813">Transport</keyword>
<proteinExistence type="predicted"/>
<keyword evidence="6" id="KW-1185">Reference proteome</keyword>
<reference evidence="5 6" key="1">
    <citation type="submission" date="2020-02" db="EMBL/GenBank/DDBJ databases">
        <authorList>
            <person name="Kim Y.B."/>
            <person name="Roh S.W."/>
        </authorList>
    </citation>
    <scope>NUCLEOTIDE SEQUENCE [LARGE SCALE GENOMIC DNA]</scope>
    <source>
        <strain evidence="5 6">DSM 103574</strain>
    </source>
</reference>
<dbReference type="GO" id="GO:0005524">
    <property type="term" value="F:ATP binding"/>
    <property type="evidence" value="ECO:0007669"/>
    <property type="project" value="UniProtKB-KW"/>
</dbReference>
<dbReference type="CDD" id="cd03255">
    <property type="entry name" value="ABC_MJ0796_LolCDE_FtsE"/>
    <property type="match status" value="1"/>
</dbReference>
<dbReference type="InterPro" id="IPR027417">
    <property type="entry name" value="P-loop_NTPase"/>
</dbReference>
<dbReference type="PANTHER" id="PTHR24220:SF662">
    <property type="entry name" value="ABC TRANSPORTER ATP-BINDING PROTEIN"/>
    <property type="match status" value="1"/>
</dbReference>
<dbReference type="InterPro" id="IPR017911">
    <property type="entry name" value="MacB-like_ATP-bd"/>
</dbReference>
<dbReference type="Gene3D" id="3.40.50.300">
    <property type="entry name" value="P-loop containing nucleotide triphosphate hydrolases"/>
    <property type="match status" value="1"/>
</dbReference>
<dbReference type="EMBL" id="CP048649">
    <property type="protein sequence ID" value="QIB69908.1"/>
    <property type="molecule type" value="Genomic_DNA"/>
</dbReference>
<dbReference type="PROSITE" id="PS00211">
    <property type="entry name" value="ABC_TRANSPORTER_1"/>
    <property type="match status" value="1"/>
</dbReference>
<name>A0A858BXU1_9FIRM</name>
<dbReference type="GO" id="GO:0016887">
    <property type="term" value="F:ATP hydrolysis activity"/>
    <property type="evidence" value="ECO:0007669"/>
    <property type="project" value="InterPro"/>
</dbReference>
<dbReference type="InterPro" id="IPR015854">
    <property type="entry name" value="ABC_transpr_LolD-like"/>
</dbReference>
<dbReference type="GO" id="GO:0022857">
    <property type="term" value="F:transmembrane transporter activity"/>
    <property type="evidence" value="ECO:0007669"/>
    <property type="project" value="TreeGrafter"/>
</dbReference>
<dbReference type="KEGG" id="abut:Ami103574_11500"/>
<keyword evidence="2" id="KW-0547">Nucleotide-binding</keyword>
<evidence type="ECO:0000256" key="1">
    <source>
        <dbReference type="ARBA" id="ARBA00022448"/>
    </source>
</evidence>
<evidence type="ECO:0000313" key="5">
    <source>
        <dbReference type="EMBL" id="QIB69908.1"/>
    </source>
</evidence>
<dbReference type="AlphaFoldDB" id="A0A858BXU1"/>
<feature type="domain" description="ABC transporter" evidence="4">
    <location>
        <begin position="3"/>
        <end position="234"/>
    </location>
</feature>
<evidence type="ECO:0000256" key="3">
    <source>
        <dbReference type="ARBA" id="ARBA00022840"/>
    </source>
</evidence>
<dbReference type="SUPFAM" id="SSF52540">
    <property type="entry name" value="P-loop containing nucleoside triphosphate hydrolases"/>
    <property type="match status" value="1"/>
</dbReference>
<evidence type="ECO:0000259" key="4">
    <source>
        <dbReference type="PROSITE" id="PS50893"/>
    </source>
</evidence>
<evidence type="ECO:0000313" key="6">
    <source>
        <dbReference type="Proteomes" id="UP000466848"/>
    </source>
</evidence>
<organism evidence="5 6">
    <name type="scientific">Aminipila butyrica</name>
    <dbReference type="NCBI Taxonomy" id="433296"/>
    <lineage>
        <taxon>Bacteria</taxon>
        <taxon>Bacillati</taxon>
        <taxon>Bacillota</taxon>
        <taxon>Clostridia</taxon>
        <taxon>Peptostreptococcales</taxon>
        <taxon>Anaerovoracaceae</taxon>
        <taxon>Aminipila</taxon>
    </lineage>
</organism>
<dbReference type="InterPro" id="IPR003439">
    <property type="entry name" value="ABC_transporter-like_ATP-bd"/>
</dbReference>
<dbReference type="Proteomes" id="UP000466848">
    <property type="component" value="Chromosome"/>
</dbReference>